<organism evidence="1 2">
    <name type="scientific">Desulforapulum autotrophicum (strain ATCC 43914 / DSM 3382 / VKM B-1955 / HRM2)</name>
    <name type="common">Desulfobacterium autotrophicum</name>
    <dbReference type="NCBI Taxonomy" id="177437"/>
    <lineage>
        <taxon>Bacteria</taxon>
        <taxon>Pseudomonadati</taxon>
        <taxon>Thermodesulfobacteriota</taxon>
        <taxon>Desulfobacteria</taxon>
        <taxon>Desulfobacterales</taxon>
        <taxon>Desulfobacteraceae</taxon>
        <taxon>Desulforapulum</taxon>
    </lineage>
</organism>
<evidence type="ECO:0008006" key="3">
    <source>
        <dbReference type="Google" id="ProtNLM"/>
    </source>
</evidence>
<reference evidence="1 2" key="1">
    <citation type="journal article" date="2009" name="Environ. Microbiol.">
        <title>Genome sequence of Desulfobacterium autotrophicum HRM2, a marine sulfate reducer oxidizing organic carbon completely to carbon dioxide.</title>
        <authorList>
            <person name="Strittmatter A.W."/>
            <person name="Liesegang H."/>
            <person name="Rabus R."/>
            <person name="Decker I."/>
            <person name="Amann J."/>
            <person name="Andres S."/>
            <person name="Henne A."/>
            <person name="Fricke W.F."/>
            <person name="Martinez-Arias R."/>
            <person name="Bartels D."/>
            <person name="Goesmann A."/>
            <person name="Krause L."/>
            <person name="Puehler A."/>
            <person name="Klenk H.P."/>
            <person name="Richter M."/>
            <person name="Schuler M."/>
            <person name="Gloeckner F.O."/>
            <person name="Meyerdierks A."/>
            <person name="Gottschalk G."/>
            <person name="Amann R."/>
        </authorList>
    </citation>
    <scope>NUCLEOTIDE SEQUENCE [LARGE SCALE GENOMIC DNA]</scope>
    <source>
        <strain evidence="2">ATCC 43914 / DSM 3382 / HRM2</strain>
    </source>
</reference>
<dbReference type="Proteomes" id="UP000000442">
    <property type="component" value="Chromosome"/>
</dbReference>
<gene>
    <name evidence="1" type="ordered locus">HRM2_26210</name>
</gene>
<sequence>MSEKRSDCLLVTLALMLDSSGFPKSSQIFAGNISEPKTLKEMINGLEKKGQKPTSLNHKKQPL</sequence>
<dbReference type="HOGENOM" id="CLU_2878458_0_0_7"/>
<accession>C0QH66</accession>
<dbReference type="EMBL" id="CP001087">
    <property type="protein sequence ID" value="ACN15715.1"/>
    <property type="molecule type" value="Genomic_DNA"/>
</dbReference>
<dbReference type="STRING" id="177437.HRM2_26210"/>
<name>C0QH66_DESAH</name>
<dbReference type="eggNOG" id="COG5421">
    <property type="taxonomic scope" value="Bacteria"/>
</dbReference>
<protein>
    <recommendedName>
        <fullName evidence="3">Transposase</fullName>
    </recommendedName>
</protein>
<dbReference type="KEGG" id="dat:HRM2_26210"/>
<dbReference type="AlphaFoldDB" id="C0QH66"/>
<evidence type="ECO:0000313" key="1">
    <source>
        <dbReference type="EMBL" id="ACN15715.1"/>
    </source>
</evidence>
<evidence type="ECO:0000313" key="2">
    <source>
        <dbReference type="Proteomes" id="UP000000442"/>
    </source>
</evidence>
<keyword evidence="2" id="KW-1185">Reference proteome</keyword>
<proteinExistence type="predicted"/>